<proteinExistence type="predicted"/>
<dbReference type="GO" id="GO:0030014">
    <property type="term" value="C:CCR4-NOT complex"/>
    <property type="evidence" value="ECO:0007669"/>
    <property type="project" value="InterPro"/>
</dbReference>
<name>A0A8E2EYW7_9PEZI</name>
<accession>A0A8E2EYW7</accession>
<evidence type="ECO:0008006" key="4">
    <source>
        <dbReference type="Google" id="ProtNLM"/>
    </source>
</evidence>
<evidence type="ECO:0000313" key="2">
    <source>
        <dbReference type="EMBL" id="OCL07480.1"/>
    </source>
</evidence>
<organism evidence="2 3">
    <name type="scientific">Glonium stellatum</name>
    <dbReference type="NCBI Taxonomy" id="574774"/>
    <lineage>
        <taxon>Eukaryota</taxon>
        <taxon>Fungi</taxon>
        <taxon>Dikarya</taxon>
        <taxon>Ascomycota</taxon>
        <taxon>Pezizomycotina</taxon>
        <taxon>Dothideomycetes</taxon>
        <taxon>Pleosporomycetidae</taxon>
        <taxon>Gloniales</taxon>
        <taxon>Gloniaceae</taxon>
        <taxon>Glonium</taxon>
    </lineage>
</organism>
<reference evidence="2 3" key="1">
    <citation type="journal article" date="2016" name="Nat. Commun.">
        <title>Ectomycorrhizal ecology is imprinted in the genome of the dominant symbiotic fungus Cenococcum geophilum.</title>
        <authorList>
            <consortium name="DOE Joint Genome Institute"/>
            <person name="Peter M."/>
            <person name="Kohler A."/>
            <person name="Ohm R.A."/>
            <person name="Kuo A."/>
            <person name="Krutzmann J."/>
            <person name="Morin E."/>
            <person name="Arend M."/>
            <person name="Barry K.W."/>
            <person name="Binder M."/>
            <person name="Choi C."/>
            <person name="Clum A."/>
            <person name="Copeland A."/>
            <person name="Grisel N."/>
            <person name="Haridas S."/>
            <person name="Kipfer T."/>
            <person name="LaButti K."/>
            <person name="Lindquist E."/>
            <person name="Lipzen A."/>
            <person name="Maire R."/>
            <person name="Meier B."/>
            <person name="Mihaltcheva S."/>
            <person name="Molinier V."/>
            <person name="Murat C."/>
            <person name="Poggeler S."/>
            <person name="Quandt C.A."/>
            <person name="Sperisen C."/>
            <person name="Tritt A."/>
            <person name="Tisserant E."/>
            <person name="Crous P.W."/>
            <person name="Henrissat B."/>
            <person name="Nehls U."/>
            <person name="Egli S."/>
            <person name="Spatafora J.W."/>
            <person name="Grigoriev I.V."/>
            <person name="Martin F.M."/>
        </authorList>
    </citation>
    <scope>NUCLEOTIDE SEQUENCE [LARGE SCALE GENOMIC DNA]</scope>
    <source>
        <strain evidence="2 3">CBS 207.34</strain>
    </source>
</reference>
<dbReference type="EMBL" id="KV749863">
    <property type="protein sequence ID" value="OCL07480.1"/>
    <property type="molecule type" value="Genomic_DNA"/>
</dbReference>
<dbReference type="AlphaFoldDB" id="A0A8E2EYW7"/>
<dbReference type="OrthoDB" id="10265389at2759"/>
<keyword evidence="3" id="KW-1185">Reference proteome</keyword>
<evidence type="ECO:0000256" key="1">
    <source>
        <dbReference type="SAM" id="MobiDB-lite"/>
    </source>
</evidence>
<sequence>MDVSSTLAEQFVTVFSDYDRSLQETGAIFESARNAQARLRPKESELETLFQDSLKLKRKLDELEGQVTIDPSLPRLAAILNCEYQLYKLNEATPLRHNPFLSHWVEVVQRWEKALAEAPNQESKGHLGERNIEWRQIYRTRIEFVKAILSSHNLPRFFSQSPKSLHASLQSWSIPNFDTSTFITILEDEGIYEKTAARETALPSSSRPHKERQNTTQVLLSHLESSPATAIPILTRLPLDLPSLDLLTKLLQNRTLEGLSIDPVPVIRDYVQHSLRLVERMSFSRSDFSTYSSFASERREGNENMDNEDQIGTTPTHDREAQIRAVKLLLLFIRNLIRKALLPPEDIYFEIQEICVRYVWIKEVREFRAFIEQGTDVGEG</sequence>
<dbReference type="Proteomes" id="UP000250140">
    <property type="component" value="Unassembled WGS sequence"/>
</dbReference>
<gene>
    <name evidence="2" type="ORF">AOQ84DRAFT_57952</name>
</gene>
<evidence type="ECO:0000313" key="3">
    <source>
        <dbReference type="Proteomes" id="UP000250140"/>
    </source>
</evidence>
<protein>
    <recommendedName>
        <fullName evidence="4">CCR4-NOT transcription complex subunit 11</fullName>
    </recommendedName>
</protein>
<feature type="region of interest" description="Disordered" evidence="1">
    <location>
        <begin position="294"/>
        <end position="317"/>
    </location>
</feature>
<dbReference type="InterPro" id="IPR019312">
    <property type="entry name" value="CNOT11"/>
</dbReference>
<dbReference type="Pfam" id="PF10155">
    <property type="entry name" value="CNOT11"/>
    <property type="match status" value="1"/>
</dbReference>